<keyword evidence="2" id="KW-0732">Signal</keyword>
<keyword evidence="4" id="KW-1185">Reference proteome</keyword>
<feature type="chain" id="PRO_5045805260" description="Transposase, Ptta/En/Spm, plant" evidence="2">
    <location>
        <begin position="16"/>
        <end position="395"/>
    </location>
</feature>
<dbReference type="PANTHER" id="PTHR33144">
    <property type="entry name" value="OS10G0409366 PROTEIN-RELATED"/>
    <property type="match status" value="1"/>
</dbReference>
<reference evidence="3 4" key="1">
    <citation type="journal article" date="2023" name="Plants (Basel)">
        <title>Bridging the Gap: Combining Genomics and Transcriptomics Approaches to Understand Stylosanthes scabra, an Orphan Legume from the Brazilian Caatinga.</title>
        <authorList>
            <person name="Ferreira-Neto J.R.C."/>
            <person name="da Silva M.D."/>
            <person name="Binneck E."/>
            <person name="de Melo N.F."/>
            <person name="da Silva R.H."/>
            <person name="de Melo A.L.T.M."/>
            <person name="Pandolfi V."/>
            <person name="Bustamante F.O."/>
            <person name="Brasileiro-Vidal A.C."/>
            <person name="Benko-Iseppon A.M."/>
        </authorList>
    </citation>
    <scope>NUCLEOTIDE SEQUENCE [LARGE SCALE GENOMIC DNA]</scope>
    <source>
        <tissue evidence="3">Leaves</tissue>
    </source>
</reference>
<dbReference type="EMBL" id="JASCZI010000146">
    <property type="protein sequence ID" value="MED6109361.1"/>
    <property type="molecule type" value="Genomic_DNA"/>
</dbReference>
<dbReference type="PANTHER" id="PTHR33144:SF16">
    <property type="entry name" value="OS02G0129000 PROTEIN"/>
    <property type="match status" value="1"/>
</dbReference>
<sequence length="395" mass="45067">MLLGFLVISNLGVSADQNSQAGNSSKVAAEMNMKTAGKNSTFENQTTAEIDFNSNYLDIQEDEDVVYNNHVEDVENEEDNGADHSGNGEKSNDQGTKKKSHRGKTTCSKIDNAEFSDQRWHGVPSNNKEEMWVYVNKKFILPPSSKDWIMEKLCGAWKKYKGEVKKFHFKRYRTKKEMLKNHPLDMPKIQFRKLIRYWSLPEIMAKSIRNTENRSKQTCPHRMGSTNFGIVRKQLRESKQNHEEPTRVEIFTATRTSKKGKEVDAKTQAVIDEIQHRIEAGEDDEDAFISVLGKDQPGRLRCYGGGITKSSLKRDEAVRQVQVEYDKKVLSLQNQMHSMQGILKMVLQQLNPRMTDEDVAALVQAQHNSPPDASSRPESTPNRHSSQSTHLPQQE</sequence>
<dbReference type="InterPro" id="IPR004252">
    <property type="entry name" value="Probable_transposase_24"/>
</dbReference>
<evidence type="ECO:0000313" key="3">
    <source>
        <dbReference type="EMBL" id="MED6109361.1"/>
    </source>
</evidence>
<feature type="region of interest" description="Disordered" evidence="1">
    <location>
        <begin position="357"/>
        <end position="395"/>
    </location>
</feature>
<proteinExistence type="predicted"/>
<dbReference type="Pfam" id="PF03004">
    <property type="entry name" value="Transposase_24"/>
    <property type="match status" value="1"/>
</dbReference>
<evidence type="ECO:0000256" key="1">
    <source>
        <dbReference type="SAM" id="MobiDB-lite"/>
    </source>
</evidence>
<evidence type="ECO:0000256" key="2">
    <source>
        <dbReference type="SAM" id="SignalP"/>
    </source>
</evidence>
<dbReference type="Proteomes" id="UP001341840">
    <property type="component" value="Unassembled WGS sequence"/>
</dbReference>
<feature type="signal peptide" evidence="2">
    <location>
        <begin position="1"/>
        <end position="15"/>
    </location>
</feature>
<protein>
    <recommendedName>
        <fullName evidence="5">Transposase, Ptta/En/Spm, plant</fullName>
    </recommendedName>
</protein>
<accession>A0ABU6QD29</accession>
<feature type="region of interest" description="Disordered" evidence="1">
    <location>
        <begin position="76"/>
        <end position="110"/>
    </location>
</feature>
<name>A0ABU6QD29_9FABA</name>
<gene>
    <name evidence="3" type="ORF">PIB30_032841</name>
</gene>
<organism evidence="3 4">
    <name type="scientific">Stylosanthes scabra</name>
    <dbReference type="NCBI Taxonomy" id="79078"/>
    <lineage>
        <taxon>Eukaryota</taxon>
        <taxon>Viridiplantae</taxon>
        <taxon>Streptophyta</taxon>
        <taxon>Embryophyta</taxon>
        <taxon>Tracheophyta</taxon>
        <taxon>Spermatophyta</taxon>
        <taxon>Magnoliopsida</taxon>
        <taxon>eudicotyledons</taxon>
        <taxon>Gunneridae</taxon>
        <taxon>Pentapetalae</taxon>
        <taxon>rosids</taxon>
        <taxon>fabids</taxon>
        <taxon>Fabales</taxon>
        <taxon>Fabaceae</taxon>
        <taxon>Papilionoideae</taxon>
        <taxon>50 kb inversion clade</taxon>
        <taxon>dalbergioids sensu lato</taxon>
        <taxon>Dalbergieae</taxon>
        <taxon>Pterocarpus clade</taxon>
        <taxon>Stylosanthes</taxon>
    </lineage>
</organism>
<evidence type="ECO:0000313" key="4">
    <source>
        <dbReference type="Proteomes" id="UP001341840"/>
    </source>
</evidence>
<comment type="caution">
    <text evidence="3">The sequence shown here is derived from an EMBL/GenBank/DDBJ whole genome shotgun (WGS) entry which is preliminary data.</text>
</comment>
<feature type="compositionally biased region" description="Polar residues" evidence="1">
    <location>
        <begin position="365"/>
        <end position="395"/>
    </location>
</feature>
<evidence type="ECO:0008006" key="5">
    <source>
        <dbReference type="Google" id="ProtNLM"/>
    </source>
</evidence>
<feature type="compositionally biased region" description="Basic and acidic residues" evidence="1">
    <location>
        <begin position="86"/>
        <end position="96"/>
    </location>
</feature>